<evidence type="ECO:0000313" key="2">
    <source>
        <dbReference type="Proteomes" id="UP000617340"/>
    </source>
</evidence>
<keyword evidence="2" id="KW-1185">Reference proteome</keyword>
<evidence type="ECO:0000313" key="1">
    <source>
        <dbReference type="EMBL" id="KAF7403676.1"/>
    </source>
</evidence>
<proteinExistence type="predicted"/>
<dbReference type="EMBL" id="JACSDZ010000005">
    <property type="protein sequence ID" value="KAF7403676.1"/>
    <property type="molecule type" value="Genomic_DNA"/>
</dbReference>
<accession>A0A834KDD3</accession>
<dbReference type="Proteomes" id="UP000617340">
    <property type="component" value="Unassembled WGS sequence"/>
</dbReference>
<protein>
    <submittedName>
        <fullName evidence="1">Uncharacterized protein</fullName>
    </submittedName>
</protein>
<reference evidence="1" key="1">
    <citation type="journal article" date="2020" name="G3 (Bethesda)">
        <title>High-Quality Assemblies for Three Invasive Social Wasps from the &lt;i&gt;Vespula&lt;/i&gt; Genus.</title>
        <authorList>
            <person name="Harrop T.W.R."/>
            <person name="Guhlin J."/>
            <person name="McLaughlin G.M."/>
            <person name="Permina E."/>
            <person name="Stockwell P."/>
            <person name="Gilligan J."/>
            <person name="Le Lec M.F."/>
            <person name="Gruber M.A.M."/>
            <person name="Quinn O."/>
            <person name="Lovegrove M."/>
            <person name="Duncan E.J."/>
            <person name="Remnant E.J."/>
            <person name="Van Eeckhoven J."/>
            <person name="Graham B."/>
            <person name="Knapp R.A."/>
            <person name="Langford K.W."/>
            <person name="Kronenberg Z."/>
            <person name="Press M.O."/>
            <person name="Eacker S.M."/>
            <person name="Wilson-Rankin E.E."/>
            <person name="Purcell J."/>
            <person name="Lester P.J."/>
            <person name="Dearden P.K."/>
        </authorList>
    </citation>
    <scope>NUCLEOTIDE SEQUENCE</scope>
    <source>
        <strain evidence="1">Linc-1</strain>
    </source>
</reference>
<organism evidence="1 2">
    <name type="scientific">Vespula germanica</name>
    <name type="common">German yellow jacket</name>
    <name type="synonym">Paravespula germanica</name>
    <dbReference type="NCBI Taxonomy" id="30212"/>
    <lineage>
        <taxon>Eukaryota</taxon>
        <taxon>Metazoa</taxon>
        <taxon>Ecdysozoa</taxon>
        <taxon>Arthropoda</taxon>
        <taxon>Hexapoda</taxon>
        <taxon>Insecta</taxon>
        <taxon>Pterygota</taxon>
        <taxon>Neoptera</taxon>
        <taxon>Endopterygota</taxon>
        <taxon>Hymenoptera</taxon>
        <taxon>Apocrita</taxon>
        <taxon>Aculeata</taxon>
        <taxon>Vespoidea</taxon>
        <taxon>Vespidae</taxon>
        <taxon>Vespinae</taxon>
        <taxon>Vespula</taxon>
    </lineage>
</organism>
<sequence length="159" mass="17954">MGMRVGGTSGYVSNNVLCALYKRRVNASHSYRFREDYVAAVLALEYEVQLPSDRGRTIELWSFREATNSKICGQSLNGILGEVVLPQESYAIYATRNSLESVSDFLVSQISDENYYEKSGEKGRSVWPVPRVLAFYVLVLTFYSDIIIKSARQKARLCS</sequence>
<name>A0A834KDD3_VESGE</name>
<dbReference type="AlphaFoldDB" id="A0A834KDD3"/>
<comment type="caution">
    <text evidence="1">The sequence shown here is derived from an EMBL/GenBank/DDBJ whole genome shotgun (WGS) entry which is preliminary data.</text>
</comment>
<gene>
    <name evidence="1" type="ORF">HZH68_006470</name>
</gene>